<dbReference type="AlphaFoldDB" id="A0AAE9N4K0"/>
<dbReference type="Proteomes" id="UP001058872">
    <property type="component" value="Chromosome"/>
</dbReference>
<organism evidence="2 3">
    <name type="scientific">Bradyrhizobium betae</name>
    <dbReference type="NCBI Taxonomy" id="244734"/>
    <lineage>
        <taxon>Bacteria</taxon>
        <taxon>Pseudomonadati</taxon>
        <taxon>Pseudomonadota</taxon>
        <taxon>Alphaproteobacteria</taxon>
        <taxon>Hyphomicrobiales</taxon>
        <taxon>Nitrobacteraceae</taxon>
        <taxon>Bradyrhizobium</taxon>
    </lineage>
</organism>
<protein>
    <submittedName>
        <fullName evidence="2">Uncharacterized protein</fullName>
    </submittedName>
</protein>
<evidence type="ECO:0000313" key="2">
    <source>
        <dbReference type="EMBL" id="UUO64672.1"/>
    </source>
</evidence>
<gene>
    <name evidence="2" type="ORF">DCM83_05185</name>
</gene>
<proteinExistence type="predicted"/>
<sequence length="66" mass="6957">MFSFEKFIRKFAMPGLVPPARPKPLRRGEGPGVQVIGATSKVVDGRDKPGHDDPEASHSISAGATG</sequence>
<reference evidence="2" key="1">
    <citation type="submission" date="2018-04" db="EMBL/GenBank/DDBJ databases">
        <title>Genomes of Endosymbiotic and Endophytic Bradyrhizobium Publication status.</title>
        <authorList>
            <person name="Guha S."/>
            <person name="Jorrin B."/>
            <person name="Sarkar M."/>
            <person name="Poole P.S."/>
            <person name="DasGupta M."/>
        </authorList>
    </citation>
    <scope>NUCLEOTIDE SEQUENCE</scope>
    <source>
        <strain evidence="2">WBOS16</strain>
    </source>
</reference>
<accession>A0AAE9N4K0</accession>
<feature type="region of interest" description="Disordered" evidence="1">
    <location>
        <begin position="39"/>
        <end position="66"/>
    </location>
</feature>
<feature type="compositionally biased region" description="Basic and acidic residues" evidence="1">
    <location>
        <begin position="43"/>
        <end position="56"/>
    </location>
</feature>
<evidence type="ECO:0000313" key="3">
    <source>
        <dbReference type="Proteomes" id="UP001058872"/>
    </source>
</evidence>
<name>A0AAE9N4K0_9BRAD</name>
<dbReference type="EMBL" id="CP028989">
    <property type="protein sequence ID" value="UUO64672.1"/>
    <property type="molecule type" value="Genomic_DNA"/>
</dbReference>
<evidence type="ECO:0000256" key="1">
    <source>
        <dbReference type="SAM" id="MobiDB-lite"/>
    </source>
</evidence>